<dbReference type="EMBL" id="CADCVN010000537">
    <property type="protein sequence ID" value="CAA9489350.1"/>
    <property type="molecule type" value="Genomic_DNA"/>
</dbReference>
<name>A0A6J4SE31_9BACT</name>
<protein>
    <submittedName>
        <fullName evidence="1">Uncharacterized protein</fullName>
    </submittedName>
</protein>
<organism evidence="1">
    <name type="scientific">uncultured Segetibacter sp</name>
    <dbReference type="NCBI Taxonomy" id="481133"/>
    <lineage>
        <taxon>Bacteria</taxon>
        <taxon>Pseudomonadati</taxon>
        <taxon>Bacteroidota</taxon>
        <taxon>Chitinophagia</taxon>
        <taxon>Chitinophagales</taxon>
        <taxon>Chitinophagaceae</taxon>
        <taxon>Segetibacter</taxon>
        <taxon>environmental samples</taxon>
    </lineage>
</organism>
<reference evidence="1" key="1">
    <citation type="submission" date="2020-02" db="EMBL/GenBank/DDBJ databases">
        <authorList>
            <person name="Meier V. D."/>
        </authorList>
    </citation>
    <scope>NUCLEOTIDE SEQUENCE</scope>
    <source>
        <strain evidence="1">AVDCRST_MAG96</strain>
    </source>
</reference>
<proteinExistence type="predicted"/>
<accession>A0A6J4SE31</accession>
<sequence>MMLLVKHVWQKHEKWDVYYMTYKYLNHANELILGIHL</sequence>
<gene>
    <name evidence="1" type="ORF">AVDCRST_MAG96-1434</name>
</gene>
<evidence type="ECO:0000313" key="1">
    <source>
        <dbReference type="EMBL" id="CAA9489350.1"/>
    </source>
</evidence>
<dbReference type="AlphaFoldDB" id="A0A6J4SE31"/>